<dbReference type="Pfam" id="PF02875">
    <property type="entry name" value="Mur_ligase_C"/>
    <property type="match status" value="1"/>
</dbReference>
<comment type="pathway">
    <text evidence="2 9 10">Cell wall biogenesis; peptidoglycan biosynthesis.</text>
</comment>
<keyword evidence="5 9" id="KW-0132">Cell division</keyword>
<feature type="domain" description="Mur ligase central" evidence="12">
    <location>
        <begin position="130"/>
        <end position="264"/>
    </location>
</feature>
<evidence type="ECO:0000313" key="13">
    <source>
        <dbReference type="EMBL" id="MBA5727246.1"/>
    </source>
</evidence>
<keyword evidence="14" id="KW-1185">Reference proteome</keyword>
<dbReference type="Gene3D" id="3.40.1190.10">
    <property type="entry name" value="Mur-like, catalytic domain"/>
    <property type="match status" value="1"/>
</dbReference>
<protein>
    <recommendedName>
        <fullName evidence="9 10">UDP-N-acetylmuramoylalanine--D-glutamate ligase</fullName>
        <ecNumber evidence="9 10">6.3.2.9</ecNumber>
    </recommendedName>
    <alternativeName>
        <fullName evidence="9">D-glutamic acid-adding enzyme</fullName>
    </alternativeName>
    <alternativeName>
        <fullName evidence="9">UDP-N-acetylmuramoyl-L-alanyl-D-glutamate synthetase</fullName>
    </alternativeName>
</protein>
<dbReference type="Gene3D" id="3.90.190.20">
    <property type="entry name" value="Mur ligase, C-terminal domain"/>
    <property type="match status" value="1"/>
</dbReference>
<dbReference type="Proteomes" id="UP000765338">
    <property type="component" value="Unassembled WGS sequence"/>
</dbReference>
<dbReference type="RefSeq" id="WP_182040836.1">
    <property type="nucleotide sequence ID" value="NZ_PDLY01000002.1"/>
</dbReference>
<keyword evidence="9 10" id="KW-0573">Peptidoglycan synthesis</keyword>
<feature type="binding site" evidence="9">
    <location>
        <begin position="132"/>
        <end position="138"/>
    </location>
    <ligand>
        <name>ATP</name>
        <dbReference type="ChEBI" id="CHEBI:30616"/>
    </ligand>
</feature>
<keyword evidence="6 9" id="KW-0547">Nucleotide-binding</keyword>
<dbReference type="InterPro" id="IPR013221">
    <property type="entry name" value="Mur_ligase_cen"/>
</dbReference>
<dbReference type="SUPFAM" id="SSF53623">
    <property type="entry name" value="MurD-like peptide ligases, catalytic domain"/>
    <property type="match status" value="1"/>
</dbReference>
<keyword evidence="9 10" id="KW-0133">Cell shape</keyword>
<evidence type="ECO:0000256" key="2">
    <source>
        <dbReference type="ARBA" id="ARBA00004752"/>
    </source>
</evidence>
<evidence type="ECO:0000256" key="1">
    <source>
        <dbReference type="ARBA" id="ARBA00004496"/>
    </source>
</evidence>
<evidence type="ECO:0000256" key="10">
    <source>
        <dbReference type="RuleBase" id="RU003664"/>
    </source>
</evidence>
<dbReference type="PANTHER" id="PTHR43692:SF1">
    <property type="entry name" value="UDP-N-ACETYLMURAMOYLALANINE--D-GLUTAMATE LIGASE"/>
    <property type="match status" value="1"/>
</dbReference>
<dbReference type="InterPro" id="IPR004101">
    <property type="entry name" value="Mur_ligase_C"/>
</dbReference>
<evidence type="ECO:0000256" key="4">
    <source>
        <dbReference type="ARBA" id="ARBA00022598"/>
    </source>
</evidence>
<dbReference type="PANTHER" id="PTHR43692">
    <property type="entry name" value="UDP-N-ACETYLMURAMOYLALANINE--D-GLUTAMATE LIGASE"/>
    <property type="match status" value="1"/>
</dbReference>
<dbReference type="EMBL" id="PDLY01000002">
    <property type="protein sequence ID" value="MBA5727246.1"/>
    <property type="molecule type" value="Genomic_DNA"/>
</dbReference>
<dbReference type="PROSITE" id="PS01011">
    <property type="entry name" value="FOLYLPOLYGLU_SYNT_1"/>
    <property type="match status" value="1"/>
</dbReference>
<keyword evidence="7 9" id="KW-0067">ATP-binding</keyword>
<evidence type="ECO:0000256" key="6">
    <source>
        <dbReference type="ARBA" id="ARBA00022741"/>
    </source>
</evidence>
<gene>
    <name evidence="9 13" type="primary">murD</name>
    <name evidence="13" type="ORF">CPA56_04490</name>
</gene>
<dbReference type="InterPro" id="IPR036615">
    <property type="entry name" value="Mur_ligase_C_dom_sf"/>
</dbReference>
<dbReference type="NCBIfam" id="TIGR01087">
    <property type="entry name" value="murD"/>
    <property type="match status" value="1"/>
</dbReference>
<evidence type="ECO:0000256" key="3">
    <source>
        <dbReference type="ARBA" id="ARBA00022490"/>
    </source>
</evidence>
<dbReference type="InterPro" id="IPR005762">
    <property type="entry name" value="MurD"/>
</dbReference>
<keyword evidence="3 9" id="KW-0963">Cytoplasm</keyword>
<dbReference type="Gene3D" id="3.40.50.720">
    <property type="entry name" value="NAD(P)-binding Rossmann-like Domain"/>
    <property type="match status" value="1"/>
</dbReference>
<comment type="catalytic activity">
    <reaction evidence="9 10">
        <text>UDP-N-acetyl-alpha-D-muramoyl-L-alanine + D-glutamate + ATP = UDP-N-acetyl-alpha-D-muramoyl-L-alanyl-D-glutamate + ADP + phosphate + H(+)</text>
        <dbReference type="Rhea" id="RHEA:16429"/>
        <dbReference type="ChEBI" id="CHEBI:15378"/>
        <dbReference type="ChEBI" id="CHEBI:29986"/>
        <dbReference type="ChEBI" id="CHEBI:30616"/>
        <dbReference type="ChEBI" id="CHEBI:43474"/>
        <dbReference type="ChEBI" id="CHEBI:83898"/>
        <dbReference type="ChEBI" id="CHEBI:83900"/>
        <dbReference type="ChEBI" id="CHEBI:456216"/>
        <dbReference type="EC" id="6.3.2.9"/>
    </reaction>
</comment>
<evidence type="ECO:0000259" key="12">
    <source>
        <dbReference type="Pfam" id="PF08245"/>
    </source>
</evidence>
<name>A0ABR5ZSE1_9PROT</name>
<evidence type="ECO:0000256" key="5">
    <source>
        <dbReference type="ARBA" id="ARBA00022618"/>
    </source>
</evidence>
<keyword evidence="4 9" id="KW-0436">Ligase</keyword>
<comment type="function">
    <text evidence="9 10">Cell wall formation. Catalyzes the addition of glutamate to the nucleotide precursor UDP-N-acetylmuramoyl-L-alanine (UMA).</text>
</comment>
<reference evidence="13 14" key="1">
    <citation type="submission" date="2017-10" db="EMBL/GenBank/DDBJ databases">
        <authorList>
            <person name="Jakob F."/>
        </authorList>
    </citation>
    <scope>NUCLEOTIDE SEQUENCE [LARGE SCALE GENOMIC DNA]</scope>
    <source>
        <strain evidence="13 14">TMW 2.1889</strain>
    </source>
</reference>
<evidence type="ECO:0000256" key="8">
    <source>
        <dbReference type="ARBA" id="ARBA00023306"/>
    </source>
</evidence>
<sequence>MTDAAFPSPRPTWPATLLAGQRFAVCGLGRNGAAVVQALLDMGATVQAWDDSRPELPAPLSSHPRLTLAPLADLTGMEALILSPGIPHHLPQPHAAALLARQQHVPILSDAELLWQVVRRAGSRARFVSITGTNGKSTTTALLTHILTQVGIPACCGGNFGTASLALPALGDDGVYVIEMSSYMLERLKGYHACAAALLNLTPDHLDRHGSMQGYLDAKAHVFDNMTAGDLAILGEKAAWTDGLHQRLERQGVTVRTLSITQPVPEEDAPFLPGQHNAQNIETCRAIARHLGLSEEQIARGIRSFTGLDHRLQLVAQVDGISFINDSKATNAEASFHALRAFPRSLWIAGGVAKEGGIASLAPLFGHVRQAFLIGKDAPLLAETLEAHDVPFEMSGTLEQAVRAAWAFARTQEALPVLLSPACASFDQFRNFEERGTAFATLARSLQAEESC</sequence>
<keyword evidence="8 9" id="KW-0131">Cell cycle</keyword>
<dbReference type="InterPro" id="IPR018109">
    <property type="entry name" value="Folylpolyglutamate_synth_CS"/>
</dbReference>
<accession>A0ABR5ZSE1</accession>
<comment type="caution">
    <text evidence="13">The sequence shown here is derived from an EMBL/GenBank/DDBJ whole genome shotgun (WGS) entry which is preliminary data.</text>
</comment>
<evidence type="ECO:0000313" key="14">
    <source>
        <dbReference type="Proteomes" id="UP000765338"/>
    </source>
</evidence>
<evidence type="ECO:0000256" key="9">
    <source>
        <dbReference type="HAMAP-Rule" id="MF_00639"/>
    </source>
</evidence>
<comment type="similarity">
    <text evidence="9">Belongs to the MurCDEF family.</text>
</comment>
<organism evidence="13 14">
    <name type="scientific">Bombella mellum</name>
    <dbReference type="NCBI Taxonomy" id="2039288"/>
    <lineage>
        <taxon>Bacteria</taxon>
        <taxon>Pseudomonadati</taxon>
        <taxon>Pseudomonadota</taxon>
        <taxon>Alphaproteobacteria</taxon>
        <taxon>Acetobacterales</taxon>
        <taxon>Acetobacteraceae</taxon>
        <taxon>Bombella</taxon>
    </lineage>
</organism>
<feature type="domain" description="Mur ligase C-terminal" evidence="11">
    <location>
        <begin position="310"/>
        <end position="413"/>
    </location>
</feature>
<dbReference type="EC" id="6.3.2.9" evidence="9 10"/>
<keyword evidence="9 10" id="KW-0961">Cell wall biogenesis/degradation</keyword>
<evidence type="ECO:0000256" key="7">
    <source>
        <dbReference type="ARBA" id="ARBA00022840"/>
    </source>
</evidence>
<dbReference type="SUPFAM" id="SSF51984">
    <property type="entry name" value="MurCD N-terminal domain"/>
    <property type="match status" value="1"/>
</dbReference>
<evidence type="ECO:0000259" key="11">
    <source>
        <dbReference type="Pfam" id="PF02875"/>
    </source>
</evidence>
<proteinExistence type="inferred from homology"/>
<dbReference type="Pfam" id="PF08245">
    <property type="entry name" value="Mur_ligase_M"/>
    <property type="match status" value="1"/>
</dbReference>
<comment type="subcellular location">
    <subcellularLocation>
        <location evidence="1 9 10">Cytoplasm</location>
    </subcellularLocation>
</comment>
<dbReference type="InterPro" id="IPR036565">
    <property type="entry name" value="Mur-like_cat_sf"/>
</dbReference>
<dbReference type="HAMAP" id="MF_00639">
    <property type="entry name" value="MurD"/>
    <property type="match status" value="1"/>
</dbReference>
<dbReference type="GO" id="GO:0016874">
    <property type="term" value="F:ligase activity"/>
    <property type="evidence" value="ECO:0007669"/>
    <property type="project" value="UniProtKB-KW"/>
</dbReference>
<dbReference type="SUPFAM" id="SSF53244">
    <property type="entry name" value="MurD-like peptide ligases, peptide-binding domain"/>
    <property type="match status" value="1"/>
</dbReference>